<name>A0ABY8N2C5_9FLAO</name>
<dbReference type="RefSeq" id="WP_264533459.1">
    <property type="nucleotide sequence ID" value="NZ_CP092332.1"/>
</dbReference>
<evidence type="ECO:0000313" key="2">
    <source>
        <dbReference type="Proteomes" id="UP001232117"/>
    </source>
</evidence>
<gene>
    <name evidence="1" type="ORF">MG292_06825</name>
</gene>
<evidence type="ECO:0000313" key="1">
    <source>
        <dbReference type="EMBL" id="WGK93812.1"/>
    </source>
</evidence>
<dbReference type="EMBL" id="CP092332">
    <property type="protein sequence ID" value="WGK93812.1"/>
    <property type="molecule type" value="Genomic_DNA"/>
</dbReference>
<protein>
    <submittedName>
        <fullName evidence="1">Uncharacterized protein</fullName>
    </submittedName>
</protein>
<dbReference type="Proteomes" id="UP001232117">
    <property type="component" value="Chromosome"/>
</dbReference>
<proteinExistence type="predicted"/>
<reference evidence="1 2" key="1">
    <citation type="submission" date="2023-06" db="EMBL/GenBank/DDBJ databases">
        <title>Complete Genome Sequence of Flavobacterium keumense K3R-10.</title>
        <authorList>
            <person name="Jeong H."/>
            <person name="Jhang S.Y."/>
            <person name="Kim J.N."/>
        </authorList>
    </citation>
    <scope>NUCLEOTIDE SEQUENCE [LARGE SCALE GENOMIC DNA]</scope>
    <source>
        <strain evidence="1 2">K3R-10</strain>
    </source>
</reference>
<organism evidence="1 2">
    <name type="scientific">Flavobacterium keumense</name>
    <dbReference type="NCBI Taxonomy" id="1306518"/>
    <lineage>
        <taxon>Bacteria</taxon>
        <taxon>Pseudomonadati</taxon>
        <taxon>Bacteroidota</taxon>
        <taxon>Flavobacteriia</taxon>
        <taxon>Flavobacteriales</taxon>
        <taxon>Flavobacteriaceae</taxon>
        <taxon>Flavobacterium</taxon>
    </lineage>
</organism>
<sequence length="85" mass="9691">MRVPSIKKVTTYFSKAKEITCLKLGINVSIAYVTKFQYNEEEKSYTVLGGVVTVWNEKDGFAPIIKTKCESEECKDCKKCNENKN</sequence>
<accession>A0ABY8N2C5</accession>
<keyword evidence="2" id="KW-1185">Reference proteome</keyword>